<feature type="region of interest" description="Disordered" evidence="1">
    <location>
        <begin position="52"/>
        <end position="76"/>
    </location>
</feature>
<keyword evidence="2" id="KW-0732">Signal</keyword>
<feature type="chain" id="PRO_5016436750" evidence="2">
    <location>
        <begin position="20"/>
        <end position="828"/>
    </location>
</feature>
<dbReference type="Pfam" id="PF22124">
    <property type="entry name" value="Glyco_hydro_95_cat"/>
    <property type="match status" value="1"/>
</dbReference>
<dbReference type="InterPro" id="IPR054363">
    <property type="entry name" value="GH95_cat"/>
</dbReference>
<evidence type="ECO:0000313" key="6">
    <source>
        <dbReference type="EMBL" id="PXX22117.1"/>
    </source>
</evidence>
<dbReference type="Gene3D" id="1.50.10.10">
    <property type="match status" value="1"/>
</dbReference>
<dbReference type="RefSeq" id="WP_110370198.1">
    <property type="nucleotide sequence ID" value="NZ_QJJX01000013.1"/>
</dbReference>
<dbReference type="EMBL" id="QJJX01000013">
    <property type="protein sequence ID" value="PXX22117.1"/>
    <property type="molecule type" value="Genomic_DNA"/>
</dbReference>
<reference evidence="6 7" key="1">
    <citation type="submission" date="2018-05" db="EMBL/GenBank/DDBJ databases">
        <title>Genomic Encyclopedia of Type Strains, Phase I: the one thousand microbial genomes (KMG-I) project.</title>
        <authorList>
            <person name="Kyrpides N."/>
        </authorList>
    </citation>
    <scope>NUCLEOTIDE SEQUENCE [LARGE SCALE GENOMIC DNA]</scope>
    <source>
        <strain evidence="6 7">DSM 15611</strain>
    </source>
</reference>
<dbReference type="PIRSF" id="PIRSF007663">
    <property type="entry name" value="UCP007663"/>
    <property type="match status" value="1"/>
</dbReference>
<dbReference type="InterPro" id="IPR012341">
    <property type="entry name" value="6hp_glycosidase-like_sf"/>
</dbReference>
<keyword evidence="7" id="KW-1185">Reference proteome</keyword>
<dbReference type="STRING" id="1122991.GCA_000613445_02276"/>
<feature type="compositionally biased region" description="Polar residues" evidence="1">
    <location>
        <begin position="61"/>
        <end position="76"/>
    </location>
</feature>
<feature type="signal peptide" evidence="2">
    <location>
        <begin position="1"/>
        <end position="19"/>
    </location>
</feature>
<proteinExistence type="predicted"/>
<evidence type="ECO:0000256" key="2">
    <source>
        <dbReference type="SAM" id="SignalP"/>
    </source>
</evidence>
<gene>
    <name evidence="6" type="ORF">EJ73_01335</name>
</gene>
<evidence type="ECO:0000313" key="7">
    <source>
        <dbReference type="Proteomes" id="UP000248314"/>
    </source>
</evidence>
<comment type="caution">
    <text evidence="6">The sequence shown here is derived from an EMBL/GenBank/DDBJ whole genome shotgun (WGS) entry which is preliminary data.</text>
</comment>
<name>A0A318I3G3_9BACT</name>
<evidence type="ECO:0000256" key="1">
    <source>
        <dbReference type="SAM" id="MobiDB-lite"/>
    </source>
</evidence>
<sequence length="828" mass="93203">MKRLYYLAIMLSVAYAANATDFKGGLTIWFDRPTTLANKAIWWGHAPEMWKGENKPESAGDTAQNPDAEWESQSLPLGNGSLGANIMGSIEAERITFNEKTLWRGGPNTSAGTDAYWNVNKQSAHYLNEIRKAFLEGDEKKAALLTCKNFNSTVPYESWKEKPFRFGNFTTMGEFYIETGLSSIGMTEYKRALSLDSALAMVQFKKDGVRYQRNYFISYPNNVMVIRFKADQPGKQNLVFSYEANPVSTGKMEADGSNGLVYKAHLDNNQMEYVIRIKALNQGGTISNDNGKFTIKGANEVVFLITADTDYKVNFNPDFNDPKTYVGVNPSETTSTWMKNALALGYDALLEAHYKDYASLFKRVSLTLNDGKSTNDISTPQRLKNYRNGKEDFYLEELYYQFGRYLLIASSRPGSLPANLQGMWHNNVDGPWRVDYHNNINIQMNYWPASSTNLSECTLPLIDFIHTLVKPGEKTAKAYFGARGWTASISGNIFGFTAPFESEDMSWNFNPMAGPWLATHVWEYYDYTRDKKFLKDVGYALIKSSAIFASDYLWKKPNGIYTAAPSTSPEHGPIDEGTTFVHAVIREILTDAIDASKVLGVDKKERKQWEEVLKNIAPYKVGRYGQLLEWSKDIDDPKDDHRHVNHLFGLHPGHTISPITTPVLAEASKVVLNHRGDGATGWSMGWKLNQWARLHDGNRAYKLFGNLLKNGTLDNLWDTHPPFQIDGNFGGTAGVTEMLMQSHMGFIHLLPALPDAWKDGEVKGLCAKGNFELDICWKNGNLFAVTIRSKNGGNCEVRYKDDIFVLKTAKGKTYTLNYLNGKLALNNH</sequence>
<dbReference type="Pfam" id="PF14498">
    <property type="entry name" value="Glyco_hyd_65N_2"/>
    <property type="match status" value="1"/>
</dbReference>
<protein>
    <submittedName>
        <fullName evidence="6">Alpha-L-fucosidase 2</fullName>
    </submittedName>
</protein>
<dbReference type="Pfam" id="PF21307">
    <property type="entry name" value="Glyco_hydro_95_C"/>
    <property type="match status" value="1"/>
</dbReference>
<dbReference type="PANTHER" id="PTHR31084">
    <property type="entry name" value="ALPHA-L-FUCOSIDASE 2"/>
    <property type="match status" value="1"/>
</dbReference>
<dbReference type="Gene3D" id="2.70.98.50">
    <property type="entry name" value="putative glycoside hydrolase family protein from bacillus halodurans"/>
    <property type="match status" value="1"/>
</dbReference>
<feature type="domain" description="Glycosyl hydrolase family 95 N-terminal" evidence="3">
    <location>
        <begin position="64"/>
        <end position="312"/>
    </location>
</feature>
<dbReference type="InterPro" id="IPR016518">
    <property type="entry name" value="Alpha-L-fucosidase"/>
</dbReference>
<dbReference type="Proteomes" id="UP000248314">
    <property type="component" value="Unassembled WGS sequence"/>
</dbReference>
<dbReference type="PANTHER" id="PTHR31084:SF19">
    <property type="entry name" value="GLYCOSYL HYDROLASE FAMILY 95 N-TERMINAL DOMAIN-CONTAINING PROTEIN"/>
    <property type="match status" value="1"/>
</dbReference>
<dbReference type="AlphaFoldDB" id="A0A318I3G3"/>
<dbReference type="InterPro" id="IPR008928">
    <property type="entry name" value="6-hairpin_glycosidase_sf"/>
</dbReference>
<feature type="domain" description="Glycosyl hydrolase family 95 catalytic" evidence="5">
    <location>
        <begin position="345"/>
        <end position="739"/>
    </location>
</feature>
<evidence type="ECO:0000259" key="3">
    <source>
        <dbReference type="Pfam" id="PF14498"/>
    </source>
</evidence>
<dbReference type="InterPro" id="IPR049053">
    <property type="entry name" value="AFCA-like_C"/>
</dbReference>
<dbReference type="SUPFAM" id="SSF48208">
    <property type="entry name" value="Six-hairpin glycosidases"/>
    <property type="match status" value="1"/>
</dbReference>
<feature type="domain" description="Alpha fucosidase A-like C-terminal" evidence="4">
    <location>
        <begin position="741"/>
        <end position="809"/>
    </location>
</feature>
<evidence type="ECO:0000259" key="4">
    <source>
        <dbReference type="Pfam" id="PF21307"/>
    </source>
</evidence>
<dbReference type="GO" id="GO:0005975">
    <property type="term" value="P:carbohydrate metabolic process"/>
    <property type="evidence" value="ECO:0007669"/>
    <property type="project" value="InterPro"/>
</dbReference>
<dbReference type="GO" id="GO:0004560">
    <property type="term" value="F:alpha-L-fucosidase activity"/>
    <property type="evidence" value="ECO:0007669"/>
    <property type="project" value="InterPro"/>
</dbReference>
<dbReference type="FunFam" id="1.50.10.10:FF:000028">
    <property type="entry name" value="Alpha-L-fucosidase 2"/>
    <property type="match status" value="1"/>
</dbReference>
<accession>A0A318I3G3</accession>
<organism evidence="6 7">
    <name type="scientific">Hoylesella shahii DSM 15611 = JCM 12083</name>
    <dbReference type="NCBI Taxonomy" id="1122991"/>
    <lineage>
        <taxon>Bacteria</taxon>
        <taxon>Pseudomonadati</taxon>
        <taxon>Bacteroidota</taxon>
        <taxon>Bacteroidia</taxon>
        <taxon>Bacteroidales</taxon>
        <taxon>Prevotellaceae</taxon>
        <taxon>Hoylesella</taxon>
    </lineage>
</organism>
<dbReference type="InterPro" id="IPR027414">
    <property type="entry name" value="GH95_N_dom"/>
</dbReference>
<evidence type="ECO:0000259" key="5">
    <source>
        <dbReference type="Pfam" id="PF22124"/>
    </source>
</evidence>